<dbReference type="EMBL" id="JBHSBC010000008">
    <property type="protein sequence ID" value="MFC3980369.1"/>
    <property type="molecule type" value="Genomic_DNA"/>
</dbReference>
<name>A0ABV8EVF3_9ACTN</name>
<protein>
    <recommendedName>
        <fullName evidence="3">Polymer-forming cytoskeletal protein</fullName>
    </recommendedName>
</protein>
<accession>A0ABV8EVF3</accession>
<sequence>MPSSYLSWAAAVELFERRGLARETYRDLYEEEYILHPGAALVTGELSLDDHDGSPWCADTPDQATGYVIDGDLTVEGNIVNVDDGAAALVVLGNLRAANVLLEGDVKLVVLGDVEVETFVGNWTDKLVKVHGDLRTAVTILWNEFCPDLVAGTLRGRVLAPRYMDLTDLGAGGLEDSGPDVPLSALMVPEVLVDGEPGPDDFAEIGVRSGALRERLSAGLPLIRGGRAVPAASS</sequence>
<keyword evidence="2" id="KW-1185">Reference proteome</keyword>
<evidence type="ECO:0008006" key="3">
    <source>
        <dbReference type="Google" id="ProtNLM"/>
    </source>
</evidence>
<comment type="caution">
    <text evidence="1">The sequence shown here is derived from an EMBL/GenBank/DDBJ whole genome shotgun (WGS) entry which is preliminary data.</text>
</comment>
<evidence type="ECO:0000313" key="2">
    <source>
        <dbReference type="Proteomes" id="UP001595698"/>
    </source>
</evidence>
<dbReference type="RefSeq" id="WP_386189388.1">
    <property type="nucleotide sequence ID" value="NZ_JBHSBC010000008.1"/>
</dbReference>
<gene>
    <name evidence="1" type="ORF">ACFOYY_09570</name>
</gene>
<evidence type="ECO:0000313" key="1">
    <source>
        <dbReference type="EMBL" id="MFC3980369.1"/>
    </source>
</evidence>
<reference evidence="2" key="1">
    <citation type="journal article" date="2019" name="Int. J. Syst. Evol. Microbiol.">
        <title>The Global Catalogue of Microorganisms (GCM) 10K type strain sequencing project: providing services to taxonomists for standard genome sequencing and annotation.</title>
        <authorList>
            <consortium name="The Broad Institute Genomics Platform"/>
            <consortium name="The Broad Institute Genome Sequencing Center for Infectious Disease"/>
            <person name="Wu L."/>
            <person name="Ma J."/>
        </authorList>
    </citation>
    <scope>NUCLEOTIDE SEQUENCE [LARGE SCALE GENOMIC DNA]</scope>
    <source>
        <strain evidence="2">TBRC 7912</strain>
    </source>
</reference>
<organism evidence="1 2">
    <name type="scientific">Streptosporangium jomthongense</name>
    <dbReference type="NCBI Taxonomy" id="1193683"/>
    <lineage>
        <taxon>Bacteria</taxon>
        <taxon>Bacillati</taxon>
        <taxon>Actinomycetota</taxon>
        <taxon>Actinomycetes</taxon>
        <taxon>Streptosporangiales</taxon>
        <taxon>Streptosporangiaceae</taxon>
        <taxon>Streptosporangium</taxon>
    </lineage>
</organism>
<dbReference type="Proteomes" id="UP001595698">
    <property type="component" value="Unassembled WGS sequence"/>
</dbReference>
<proteinExistence type="predicted"/>